<comment type="caution">
    <text evidence="8">The sequence shown here is derived from an EMBL/GenBank/DDBJ whole genome shotgun (WGS) entry which is preliminary data.</text>
</comment>
<dbReference type="InterPro" id="IPR004556">
    <property type="entry name" value="HemK-like"/>
</dbReference>
<accession>A0A1G8NVG7</accession>
<dbReference type="Gene3D" id="3.40.50.150">
    <property type="entry name" value="Vaccinia Virus protein VP39"/>
    <property type="match status" value="1"/>
</dbReference>
<dbReference type="EMBL" id="PNHE01000005">
    <property type="protein sequence ID" value="PMC58855.1"/>
    <property type="molecule type" value="Genomic_DNA"/>
</dbReference>
<evidence type="ECO:0000313" key="8">
    <source>
        <dbReference type="EMBL" id="PMC58855.1"/>
    </source>
</evidence>
<dbReference type="Pfam" id="PF05175">
    <property type="entry name" value="MTS"/>
    <property type="match status" value="1"/>
</dbReference>
<dbReference type="GO" id="GO:0003676">
    <property type="term" value="F:nucleic acid binding"/>
    <property type="evidence" value="ECO:0007669"/>
    <property type="project" value="InterPro"/>
</dbReference>
<dbReference type="OrthoDB" id="9800643at2"/>
<dbReference type="EC" id="2.1.1.297" evidence="1"/>
<dbReference type="SUPFAM" id="SSF53335">
    <property type="entry name" value="S-adenosyl-L-methionine-dependent methyltransferases"/>
    <property type="match status" value="1"/>
</dbReference>
<dbReference type="GO" id="GO:0102559">
    <property type="term" value="F:peptide chain release factor N(5)-glutamine methyltransferase activity"/>
    <property type="evidence" value="ECO:0007669"/>
    <property type="project" value="UniProtKB-EC"/>
</dbReference>
<evidence type="ECO:0000256" key="1">
    <source>
        <dbReference type="ARBA" id="ARBA00012771"/>
    </source>
</evidence>
<dbReference type="InterPro" id="IPR050320">
    <property type="entry name" value="N5-glutamine_MTase"/>
</dbReference>
<evidence type="ECO:0000256" key="2">
    <source>
        <dbReference type="ARBA" id="ARBA00022603"/>
    </source>
</evidence>
<dbReference type="NCBIfam" id="TIGR03534">
    <property type="entry name" value="RF_mod_PrmC"/>
    <property type="match status" value="1"/>
</dbReference>
<proteinExistence type="predicted"/>
<dbReference type="STRING" id="84521.SAMN04487994_10572"/>
<dbReference type="GO" id="GO:0032259">
    <property type="term" value="P:methylation"/>
    <property type="evidence" value="ECO:0007669"/>
    <property type="project" value="UniProtKB-KW"/>
</dbReference>
<keyword evidence="2 8" id="KW-0489">Methyltransferase</keyword>
<dbReference type="PANTHER" id="PTHR18895">
    <property type="entry name" value="HEMK METHYLTRANSFERASE"/>
    <property type="match status" value="1"/>
</dbReference>
<organism evidence="8 9">
    <name type="scientific">Dolosicoccus paucivorans</name>
    <dbReference type="NCBI Taxonomy" id="84521"/>
    <lineage>
        <taxon>Bacteria</taxon>
        <taxon>Bacillati</taxon>
        <taxon>Bacillota</taxon>
        <taxon>Bacilli</taxon>
        <taxon>Lactobacillales</taxon>
        <taxon>Aerococcaceae</taxon>
        <taxon>Dolosicoccus</taxon>
    </lineage>
</organism>
<keyword evidence="4" id="KW-0949">S-adenosyl-L-methionine</keyword>
<evidence type="ECO:0000259" key="6">
    <source>
        <dbReference type="Pfam" id="PF05175"/>
    </source>
</evidence>
<evidence type="ECO:0000256" key="4">
    <source>
        <dbReference type="ARBA" id="ARBA00022691"/>
    </source>
</evidence>
<feature type="domain" description="Methyltransferase small" evidence="6">
    <location>
        <begin position="114"/>
        <end position="203"/>
    </location>
</feature>
<evidence type="ECO:0000313" key="9">
    <source>
        <dbReference type="Proteomes" id="UP000235682"/>
    </source>
</evidence>
<sequence>MAMVHNPTLFEVLQEASIFLGQKEDSSHLARHYWLELFDWSLTDLVLKMQQPVDQAMIKEYQNALKRLLQDEPIQYIKGYAYFNDKRFKVTPDVLIPREETKGLLDLVKAYHPKDKEYELLDIGTGSGILGIELALLYPKSRVTATDISAKAMAVAKDNQQAHQVKVTNYITDLVADIPTQQQFDIIVSNPPYISHDEVHLMTQNVLKYEPHVALFADHDGLLVYERLAKELPKRIKEKGLIALEIGFNQGEAVKELFQQAFPKAYVTCHQDFNEQDRYILIDLKGRDHYE</sequence>
<reference evidence="8 9" key="1">
    <citation type="submission" date="2017-09" db="EMBL/GenBank/DDBJ databases">
        <title>Bacterial strain isolated from the female urinary microbiota.</title>
        <authorList>
            <person name="Thomas-White K."/>
            <person name="Kumar N."/>
            <person name="Forster S."/>
            <person name="Putonti C."/>
            <person name="Lawley T."/>
            <person name="Wolfe A.J."/>
        </authorList>
    </citation>
    <scope>NUCLEOTIDE SEQUENCE [LARGE SCALE GENOMIC DNA]</scope>
    <source>
        <strain evidence="8 9">UMB0852</strain>
    </source>
</reference>
<dbReference type="InterPro" id="IPR007848">
    <property type="entry name" value="Small_mtfrase_dom"/>
</dbReference>
<dbReference type="Pfam" id="PF17827">
    <property type="entry name" value="PrmC_N"/>
    <property type="match status" value="1"/>
</dbReference>
<evidence type="ECO:0000256" key="5">
    <source>
        <dbReference type="ARBA" id="ARBA00048391"/>
    </source>
</evidence>
<feature type="domain" description="Release factor glutamine methyltransferase N-terminal" evidence="7">
    <location>
        <begin position="11"/>
        <end position="79"/>
    </location>
</feature>
<dbReference type="Proteomes" id="UP000235682">
    <property type="component" value="Unassembled WGS sequence"/>
</dbReference>
<dbReference type="InterPro" id="IPR040758">
    <property type="entry name" value="PrmC_N"/>
</dbReference>
<protein>
    <recommendedName>
        <fullName evidence="1">peptide chain release factor N(5)-glutamine methyltransferase</fullName>
        <ecNumber evidence="1">2.1.1.297</ecNumber>
    </recommendedName>
</protein>
<dbReference type="NCBIfam" id="TIGR00536">
    <property type="entry name" value="hemK_fam"/>
    <property type="match status" value="1"/>
</dbReference>
<evidence type="ECO:0000256" key="3">
    <source>
        <dbReference type="ARBA" id="ARBA00022679"/>
    </source>
</evidence>
<dbReference type="CDD" id="cd02440">
    <property type="entry name" value="AdoMet_MTases"/>
    <property type="match status" value="1"/>
</dbReference>
<keyword evidence="3 8" id="KW-0808">Transferase</keyword>
<dbReference type="PANTHER" id="PTHR18895:SF74">
    <property type="entry name" value="MTRF1L RELEASE FACTOR GLUTAMINE METHYLTRANSFERASE"/>
    <property type="match status" value="1"/>
</dbReference>
<dbReference type="InterPro" id="IPR019874">
    <property type="entry name" value="RF_methyltr_PrmC"/>
</dbReference>
<dbReference type="Gene3D" id="1.10.8.10">
    <property type="entry name" value="DNA helicase RuvA subunit, C-terminal domain"/>
    <property type="match status" value="1"/>
</dbReference>
<dbReference type="InterPro" id="IPR029063">
    <property type="entry name" value="SAM-dependent_MTases_sf"/>
</dbReference>
<comment type="catalytic activity">
    <reaction evidence="5">
        <text>L-glutaminyl-[peptide chain release factor] + S-adenosyl-L-methionine = N(5)-methyl-L-glutaminyl-[peptide chain release factor] + S-adenosyl-L-homocysteine + H(+)</text>
        <dbReference type="Rhea" id="RHEA:42896"/>
        <dbReference type="Rhea" id="RHEA-COMP:10271"/>
        <dbReference type="Rhea" id="RHEA-COMP:10272"/>
        <dbReference type="ChEBI" id="CHEBI:15378"/>
        <dbReference type="ChEBI" id="CHEBI:30011"/>
        <dbReference type="ChEBI" id="CHEBI:57856"/>
        <dbReference type="ChEBI" id="CHEBI:59789"/>
        <dbReference type="ChEBI" id="CHEBI:61891"/>
        <dbReference type="EC" id="2.1.1.297"/>
    </reaction>
</comment>
<dbReference type="AlphaFoldDB" id="A0A1G8NVG7"/>
<dbReference type="InterPro" id="IPR002052">
    <property type="entry name" value="DNA_methylase_N6_adenine_CS"/>
</dbReference>
<evidence type="ECO:0000259" key="7">
    <source>
        <dbReference type="Pfam" id="PF17827"/>
    </source>
</evidence>
<gene>
    <name evidence="8" type="primary">prmC</name>
    <name evidence="8" type="ORF">CJ205_02060</name>
</gene>
<name>A0A1G8NVG7_9LACT</name>
<keyword evidence="9" id="KW-1185">Reference proteome</keyword>
<dbReference type="PROSITE" id="PS00092">
    <property type="entry name" value="N6_MTASE"/>
    <property type="match status" value="1"/>
</dbReference>